<sequence>MSARPLQLPVGLSIQPGKWTDCAATKNKLLLGPNNTLMIQKCLKLKLSVEDMTWVPVNVKPLSNTSYVVLYEALLNLTRPVGNILVRKPEAWLQGLRGLALADIVNTSIVVSGGQRRALVEGDEFPPSVICPEGAVLIAEMPLLTIRMRRRVDISTGPELVPIPDVFMGLELVPIPASAAGTPTVQGVAEPDGTYGFKVEVTLEGTSLDRLPPSDTTPFAIFGTSTNPVVTTLLDMSGFSPNCTLTVEKTARGVIYESGQYGMTSPQGAAQVIARLKLRFPYCFKPTP</sequence>
<proteinExistence type="predicted"/>
<comment type="caution">
    <text evidence="1">The sequence shown here is derived from an EMBL/GenBank/DDBJ whole genome shotgun (WGS) entry which is preliminary data.</text>
</comment>
<protein>
    <submittedName>
        <fullName evidence="1">Uncharacterized protein</fullName>
    </submittedName>
</protein>
<reference evidence="1" key="1">
    <citation type="journal article" date="2020" name="bioRxiv">
        <title>Comparative genomics of Chlamydomonas.</title>
        <authorList>
            <person name="Craig R.J."/>
            <person name="Hasan A.R."/>
            <person name="Ness R.W."/>
            <person name="Keightley P.D."/>
        </authorList>
    </citation>
    <scope>NUCLEOTIDE SEQUENCE</scope>
    <source>
        <strain evidence="1">CCAP 11/70</strain>
    </source>
</reference>
<evidence type="ECO:0000313" key="1">
    <source>
        <dbReference type="EMBL" id="KAG2485527.1"/>
    </source>
</evidence>
<dbReference type="Proteomes" id="UP000612055">
    <property type="component" value="Unassembled WGS sequence"/>
</dbReference>
<gene>
    <name evidence="1" type="ORF">HYH03_015698</name>
</gene>
<accession>A0A835XLL4</accession>
<keyword evidence="2" id="KW-1185">Reference proteome</keyword>
<name>A0A835XLL4_9CHLO</name>
<dbReference type="AlphaFoldDB" id="A0A835XLL4"/>
<dbReference type="EMBL" id="JAEHOE010000127">
    <property type="protein sequence ID" value="KAG2485527.1"/>
    <property type="molecule type" value="Genomic_DNA"/>
</dbReference>
<organism evidence="1 2">
    <name type="scientific">Edaphochlamys debaryana</name>
    <dbReference type="NCBI Taxonomy" id="47281"/>
    <lineage>
        <taxon>Eukaryota</taxon>
        <taxon>Viridiplantae</taxon>
        <taxon>Chlorophyta</taxon>
        <taxon>core chlorophytes</taxon>
        <taxon>Chlorophyceae</taxon>
        <taxon>CS clade</taxon>
        <taxon>Chlamydomonadales</taxon>
        <taxon>Chlamydomonadales incertae sedis</taxon>
        <taxon>Edaphochlamys</taxon>
    </lineage>
</organism>
<evidence type="ECO:0000313" key="2">
    <source>
        <dbReference type="Proteomes" id="UP000612055"/>
    </source>
</evidence>